<dbReference type="NCBIfam" id="TIGR00153">
    <property type="entry name" value="TIGR00153 family protein"/>
    <property type="match status" value="1"/>
</dbReference>
<accession>A0A7J3M457</accession>
<reference evidence="2" key="1">
    <citation type="journal article" date="2020" name="mSystems">
        <title>Genome- and Community-Level Interaction Insights into Carbon Utilization and Element Cycling Functions of Hydrothermarchaeota in Hydrothermal Sediment.</title>
        <authorList>
            <person name="Zhou Z."/>
            <person name="Liu Y."/>
            <person name="Xu W."/>
            <person name="Pan J."/>
            <person name="Luo Z.H."/>
            <person name="Li M."/>
        </authorList>
    </citation>
    <scope>NUCLEOTIDE SEQUENCE [LARGE SCALE GENOMIC DNA]</scope>
    <source>
        <strain evidence="2">SpSt-587</strain>
    </source>
</reference>
<dbReference type="InterPro" id="IPR018445">
    <property type="entry name" value="Put_Phosphate_transp_reg"/>
</dbReference>
<dbReference type="InterPro" id="IPR038078">
    <property type="entry name" value="PhoU-like_sf"/>
</dbReference>
<comment type="similarity">
    <text evidence="1">Belongs to the UPF0111 family.</text>
</comment>
<dbReference type="InterPro" id="IPR002727">
    <property type="entry name" value="DUF47"/>
</dbReference>
<dbReference type="Pfam" id="PF01865">
    <property type="entry name" value="PhoU_div"/>
    <property type="match status" value="1"/>
</dbReference>
<comment type="caution">
    <text evidence="2">The sequence shown here is derived from an EMBL/GenBank/DDBJ whole genome shotgun (WGS) entry which is preliminary data.</text>
</comment>
<dbReference type="EMBL" id="DSYZ01000093">
    <property type="protein sequence ID" value="HGT83044.1"/>
    <property type="molecule type" value="Genomic_DNA"/>
</dbReference>
<dbReference type="PANTHER" id="PTHR36536:SF3">
    <property type="entry name" value="UPF0111 PROTEIN HI_1603"/>
    <property type="match status" value="1"/>
</dbReference>
<dbReference type="PANTHER" id="PTHR36536">
    <property type="entry name" value="UPF0111 PROTEIN HI_1603"/>
    <property type="match status" value="1"/>
</dbReference>
<dbReference type="Gene3D" id="1.20.58.220">
    <property type="entry name" value="Phosphate transport system protein phou homolog 2, domain 2"/>
    <property type="match status" value="1"/>
</dbReference>
<gene>
    <name evidence="2" type="ORF">ENT52_04890</name>
</gene>
<dbReference type="PROSITE" id="PS51257">
    <property type="entry name" value="PROKAR_LIPOPROTEIN"/>
    <property type="match status" value="1"/>
</dbReference>
<evidence type="ECO:0000256" key="1">
    <source>
        <dbReference type="ARBA" id="ARBA00008591"/>
    </source>
</evidence>
<evidence type="ECO:0000313" key="2">
    <source>
        <dbReference type="EMBL" id="HGT83044.1"/>
    </source>
</evidence>
<protein>
    <submittedName>
        <fullName evidence="2">TIGR00153 family protein</fullName>
    </submittedName>
</protein>
<sequence length="200" mass="23392">MKAEERVVNGISQMINLAFSACETLKKAVEDRNKALLEDVFRFERDGDEIRRNITQEIYRGAFLPYLRPNIFRLIETVDEILNTAEESAMNFQKIRDMKFLEIDEIYSILEINVRICSILSKNFSAFLRDPERLREGVIVVRMMEKEADNIKFAILEKLKTFNVDFWDGYFIANFVNSLEKLSDVAEDAMDMLQIILLSL</sequence>
<dbReference type="SUPFAM" id="SSF109755">
    <property type="entry name" value="PhoU-like"/>
    <property type="match status" value="1"/>
</dbReference>
<name>A0A7J3M457_ARCFL</name>
<organism evidence="2">
    <name type="scientific">Archaeoglobus fulgidus</name>
    <dbReference type="NCBI Taxonomy" id="2234"/>
    <lineage>
        <taxon>Archaea</taxon>
        <taxon>Methanobacteriati</taxon>
        <taxon>Methanobacteriota</taxon>
        <taxon>Archaeoglobi</taxon>
        <taxon>Archaeoglobales</taxon>
        <taxon>Archaeoglobaceae</taxon>
        <taxon>Archaeoglobus</taxon>
    </lineage>
</organism>
<dbReference type="AlphaFoldDB" id="A0A7J3M457"/>
<proteinExistence type="inferred from homology"/>